<organism evidence="2 3">
    <name type="scientific">Didymella glomerata</name>
    <dbReference type="NCBI Taxonomy" id="749621"/>
    <lineage>
        <taxon>Eukaryota</taxon>
        <taxon>Fungi</taxon>
        <taxon>Dikarya</taxon>
        <taxon>Ascomycota</taxon>
        <taxon>Pezizomycotina</taxon>
        <taxon>Dothideomycetes</taxon>
        <taxon>Pleosporomycetidae</taxon>
        <taxon>Pleosporales</taxon>
        <taxon>Pleosporineae</taxon>
        <taxon>Didymellaceae</taxon>
        <taxon>Didymella</taxon>
    </lineage>
</organism>
<evidence type="ECO:0000313" key="3">
    <source>
        <dbReference type="Proteomes" id="UP001140562"/>
    </source>
</evidence>
<name>A0A9W8X4P5_9PLEO</name>
<dbReference type="OrthoDB" id="5377405at2759"/>
<dbReference type="InterPro" id="IPR006571">
    <property type="entry name" value="TLDc_dom"/>
</dbReference>
<evidence type="ECO:0000259" key="1">
    <source>
        <dbReference type="Pfam" id="PF07534"/>
    </source>
</evidence>
<gene>
    <name evidence="2" type="ORF">N0V87_002211</name>
</gene>
<protein>
    <recommendedName>
        <fullName evidence="1">TLDc domain-containing protein</fullName>
    </recommendedName>
</protein>
<feature type="domain" description="TLDc" evidence="1">
    <location>
        <begin position="370"/>
        <end position="514"/>
    </location>
</feature>
<keyword evidence="3" id="KW-1185">Reference proteome</keyword>
<proteinExistence type="predicted"/>
<comment type="caution">
    <text evidence="2">The sequence shown here is derived from an EMBL/GenBank/DDBJ whole genome shotgun (WGS) entry which is preliminary data.</text>
</comment>
<accession>A0A9W8X4P5</accession>
<dbReference type="Pfam" id="PF07534">
    <property type="entry name" value="TLD"/>
    <property type="match status" value="1"/>
</dbReference>
<dbReference type="AlphaFoldDB" id="A0A9W8X4P5"/>
<dbReference type="Proteomes" id="UP001140562">
    <property type="component" value="Unassembled WGS sequence"/>
</dbReference>
<sequence>MTSGAIFERFDQNIIDSPPFSTEELNALERNFEKLCDDNGHIDRAAFRAFVILKGDLPPALGEAAGILFDSLCYLSTAPLQTTSSPPDFLTLKALKRALVWSFSHKASSVMTNTSGYRERSPADHRRLIFQSLATPHQGRCPSVDSELARALAADNARDFPPGYRGGPVEDEDVNFDDDGDEMYHDVLDFLASTQPYVPPTYAEPCRDSFRDLAKKLHKGAPSLYNLVIPMPRLQAFLSLLLATNLQNLVVDCTVDADLELQSVAQSMAACFDQPLKTSTFGPSPDRSSGFPDAITWLKFNFAISKLLPDLFDSLYSLLSLVFFDEPRQFDADTGYAKPGLVLTVPRMVQLETFLYNSISMLDIHLFERNTNAVQLVEAIKNITEYALLVVSGHTATNEAYVYGVFIAQPMTDGPCIQSGSDFDETALLFQLSPVHDVFRGTIGASAWDSNKDGLIFGNKAHGAALALDASLTEARFTHKLSGADTGAKAVYRHTVHRGNFETLLSIDMVELWGKLV</sequence>
<evidence type="ECO:0000313" key="2">
    <source>
        <dbReference type="EMBL" id="KAJ4340857.1"/>
    </source>
</evidence>
<dbReference type="EMBL" id="JAPEUV010000014">
    <property type="protein sequence ID" value="KAJ4340857.1"/>
    <property type="molecule type" value="Genomic_DNA"/>
</dbReference>
<reference evidence="2" key="1">
    <citation type="submission" date="2022-10" db="EMBL/GenBank/DDBJ databases">
        <title>Tapping the CABI collections for fungal endophytes: first genome assemblies for Collariella, Neodidymelliopsis, Ascochyta clinopodiicola, Didymella pomorum, Didymosphaeria variabile, Neocosmospora piperis and Neocucurbitaria cava.</title>
        <authorList>
            <person name="Hill R."/>
        </authorList>
    </citation>
    <scope>NUCLEOTIDE SEQUENCE</scope>
    <source>
        <strain evidence="2">IMI 360193</strain>
    </source>
</reference>